<keyword evidence="3" id="KW-1185">Reference proteome</keyword>
<feature type="compositionally biased region" description="Low complexity" evidence="1">
    <location>
        <begin position="255"/>
        <end position="267"/>
    </location>
</feature>
<dbReference type="EMBL" id="JAHWGI010000165">
    <property type="protein sequence ID" value="KAK3910424.1"/>
    <property type="molecule type" value="Genomic_DNA"/>
</dbReference>
<feature type="compositionally biased region" description="Basic and acidic residues" evidence="1">
    <location>
        <begin position="77"/>
        <end position="91"/>
    </location>
</feature>
<dbReference type="InterPro" id="IPR013761">
    <property type="entry name" value="SAM/pointed_sf"/>
</dbReference>
<evidence type="ECO:0000256" key="1">
    <source>
        <dbReference type="SAM" id="MobiDB-lite"/>
    </source>
</evidence>
<protein>
    <submittedName>
        <fullName evidence="2">Protein SSXA1</fullName>
    </submittedName>
</protein>
<accession>A0AAE1GWQ7</accession>
<dbReference type="PANTHER" id="PTHR31025">
    <property type="entry name" value="SI:CH211-196P9.1-RELATED"/>
    <property type="match status" value="1"/>
</dbReference>
<organism evidence="2 3">
    <name type="scientific">Frankliniella fusca</name>
    <dbReference type="NCBI Taxonomy" id="407009"/>
    <lineage>
        <taxon>Eukaryota</taxon>
        <taxon>Metazoa</taxon>
        <taxon>Ecdysozoa</taxon>
        <taxon>Arthropoda</taxon>
        <taxon>Hexapoda</taxon>
        <taxon>Insecta</taxon>
        <taxon>Pterygota</taxon>
        <taxon>Neoptera</taxon>
        <taxon>Paraneoptera</taxon>
        <taxon>Thysanoptera</taxon>
        <taxon>Terebrantia</taxon>
        <taxon>Thripoidea</taxon>
        <taxon>Thripidae</taxon>
        <taxon>Frankliniella</taxon>
    </lineage>
</organism>
<feature type="region of interest" description="Disordered" evidence="1">
    <location>
        <begin position="181"/>
        <end position="272"/>
    </location>
</feature>
<feature type="region of interest" description="Disordered" evidence="1">
    <location>
        <begin position="424"/>
        <end position="452"/>
    </location>
</feature>
<feature type="region of interest" description="Disordered" evidence="1">
    <location>
        <begin position="74"/>
        <end position="141"/>
    </location>
</feature>
<feature type="compositionally biased region" description="Polar residues" evidence="1">
    <location>
        <begin position="127"/>
        <end position="137"/>
    </location>
</feature>
<name>A0AAE1GWQ7_9NEOP</name>
<dbReference type="Gene3D" id="1.10.150.50">
    <property type="entry name" value="Transcription Factor, Ets-1"/>
    <property type="match status" value="1"/>
</dbReference>
<proteinExistence type="predicted"/>
<feature type="compositionally biased region" description="Basic and acidic residues" evidence="1">
    <location>
        <begin position="99"/>
        <end position="114"/>
    </location>
</feature>
<dbReference type="Proteomes" id="UP001219518">
    <property type="component" value="Unassembled WGS sequence"/>
</dbReference>
<dbReference type="AlphaFoldDB" id="A0AAE1GWQ7"/>
<evidence type="ECO:0000313" key="2">
    <source>
        <dbReference type="EMBL" id="KAK3910424.1"/>
    </source>
</evidence>
<reference evidence="2" key="1">
    <citation type="submission" date="2021-07" db="EMBL/GenBank/DDBJ databases">
        <authorList>
            <person name="Catto M.A."/>
            <person name="Jacobson A."/>
            <person name="Kennedy G."/>
            <person name="Labadie P."/>
            <person name="Hunt B.G."/>
            <person name="Srinivasan R."/>
        </authorList>
    </citation>
    <scope>NUCLEOTIDE SEQUENCE</scope>
    <source>
        <strain evidence="2">PL_HMW_Pooled</strain>
        <tissue evidence="2">Head</tissue>
    </source>
</reference>
<feature type="compositionally biased region" description="Low complexity" evidence="1">
    <location>
        <begin position="223"/>
        <end position="234"/>
    </location>
</feature>
<sequence length="704" mass="79971">MATGSWLDMGVQKFAQTLMSKRPVLEEAINILKDQKITGKLFMKLEISHLNCMGIKFGDAMELVELVKQCDTLQSDSSDRSDAETQNRNAKDSSGSLSDRSESGNKENFRKNVDSFEMSVGEDSDVETPSQDETYTDIQPYFSDEDFKDLSDYDKSAYLSQYRNYQTLCKTMAPAKPKMPAFMNFNKGNKGKTNSSVNKGNLKAQKSKNASILVEKQNEHEQTPSSSKPSTTVKSADKSKQSSDVVESSSDHEQASSSSKTSASTRSGALGKSKRVSVSTCDLVKKRSKKAVDFRACYGPNDMPEDEYITNLPDNDVDEILKDAGDKLKETRIQLKSNSIVFDKERKAMIRALTKHLFFKSVPSHRDITAVHKEGLAASVVKRYPCFKDCSDSSKYSWHHLFHRRLNQGFIANVTQNIYRQMDATERRRHGKGQANKSRMVENKSNPDDPLPYNSADYKYLSLLLPNKTNKNEIMTAMEDSYKVRRGWIYDKHPSVSEILIDFPQLISYNGEVLEEEFCRMHPDSNSLFIKDFPVVIQKLKVLKGGLVSVEEMEIEEIQACFTISKLLPRPNFKRRNNPGVSLIPSLDTLVVPLIRGTDPRKYVQDKRNATNQPVQPYLLASYENNKILRMFVALDGQVLQIQSNSVLKGLDVLFKTYFVFNVNYPSAWLTMFEFIEKCIYKINVQAITNFMAELKKKIDYVNL</sequence>
<evidence type="ECO:0000313" key="3">
    <source>
        <dbReference type="Proteomes" id="UP001219518"/>
    </source>
</evidence>
<gene>
    <name evidence="2" type="ORF">KUF71_004188</name>
</gene>
<reference evidence="2" key="2">
    <citation type="journal article" date="2023" name="BMC Genomics">
        <title>Pest status, molecular evolution, and epigenetic factors derived from the genome assembly of Frankliniella fusca, a thysanopteran phytovirus vector.</title>
        <authorList>
            <person name="Catto M.A."/>
            <person name="Labadie P.E."/>
            <person name="Jacobson A.L."/>
            <person name="Kennedy G.G."/>
            <person name="Srinivasan R."/>
            <person name="Hunt B.G."/>
        </authorList>
    </citation>
    <scope>NUCLEOTIDE SEQUENCE</scope>
    <source>
        <strain evidence="2">PL_HMW_Pooled</strain>
    </source>
</reference>
<dbReference type="PANTHER" id="PTHR31025:SF9">
    <property type="entry name" value="SI:DKEY-286J15.1"/>
    <property type="match status" value="1"/>
</dbReference>
<comment type="caution">
    <text evidence="2">The sequence shown here is derived from an EMBL/GenBank/DDBJ whole genome shotgun (WGS) entry which is preliminary data.</text>
</comment>